<dbReference type="RefSeq" id="WP_041959392.1">
    <property type="nucleotide sequence ID" value="NZ_JAOQNC010000001.1"/>
</dbReference>
<dbReference type="Proteomes" id="UP000030377">
    <property type="component" value="Unassembled WGS sequence"/>
</dbReference>
<dbReference type="InterPro" id="IPR045394">
    <property type="entry name" value="Abhydrolase_dom"/>
</dbReference>
<evidence type="ECO:0000259" key="1">
    <source>
        <dbReference type="Pfam" id="PF20091"/>
    </source>
</evidence>
<dbReference type="EMBL" id="JRPN01000028">
    <property type="protein sequence ID" value="KGT74690.1"/>
    <property type="molecule type" value="Genomic_DNA"/>
</dbReference>
<comment type="caution">
    <text evidence="2">The sequence shown here is derived from an EMBL/GenBank/DDBJ whole genome shotgun (WGS) entry which is preliminary data.</text>
</comment>
<sequence length="652" mass="70189">MRRIITGLVAITCLWPTASLAEIVRFDILAREPAFAGRSFGDVGTYERITARATFAINPSDDRNAVITDLALAPRSSDGKVAATADVVILRPTDPTHGNGTLLLEVPNRGRKLAPQLFDDAAQPGANNADKAEDAGIGFLHRQGFTMVWVGWQGDIPSKPGQLAMTAPVLKSITGPAREEFVFDNTTNPARATLTWPATDAADLKVSVRAAWADARQAPSGLLARLVDPVTVEITRPDGFDAGALYEITYTARDPVPLGMGYAAVRDVVSFLRHDETQANPLLNGLHPSVSRAIGFGVSQSGRFLRDFLYLGFNEDLQGRTVFDGLMPHVAGTRRMATNVRFGQPGRNPRHPQDPAWQADLFPFTYASLSDPYSGKTDGLLRRCALSATCPKVMQTDSEHEWWASHASLLVTDLVGNHLDLPDNVRAYMIAGTPHFAEAADVMRKGVPAMSLPQNPMHAGGPMRALLTDLNAWISDGIKPPASRVPMRAHGTLAPAQGAVPMDIPGLPYAGIHTLAAFSDQSVLPPKEIGRYPVFVPKADNDGMAIAGIRQLALAVPRATYTAWNPRAQGFGPTALYPLQGAVVPFAPTEAARKEVHDPRLSIAERYADDGAYVAAVRREAARQVAERTLLPEDAERATEAAKQGKLAKLGQ</sequence>
<name>A0A0A3XK26_BRAJP</name>
<evidence type="ECO:0000313" key="3">
    <source>
        <dbReference type="Proteomes" id="UP000030377"/>
    </source>
</evidence>
<organism evidence="2 3">
    <name type="scientific">Bradyrhizobium japonicum</name>
    <dbReference type="NCBI Taxonomy" id="375"/>
    <lineage>
        <taxon>Bacteria</taxon>
        <taxon>Pseudomonadati</taxon>
        <taxon>Pseudomonadota</taxon>
        <taxon>Alphaproteobacteria</taxon>
        <taxon>Hyphomicrobiales</taxon>
        <taxon>Nitrobacteraceae</taxon>
        <taxon>Bradyrhizobium</taxon>
    </lineage>
</organism>
<dbReference type="Pfam" id="PF20091">
    <property type="entry name" value="Abhydrolase_10"/>
    <property type="match status" value="1"/>
</dbReference>
<dbReference type="eggNOG" id="ENOG502Z9PN">
    <property type="taxonomic scope" value="Bacteria"/>
</dbReference>
<proteinExistence type="predicted"/>
<accession>A0A0A3XK26</accession>
<protein>
    <recommendedName>
        <fullName evidence="1">Alpha/beta hydrolase domain-containing protein</fullName>
    </recommendedName>
</protein>
<dbReference type="AlphaFoldDB" id="A0A0A3XK26"/>
<dbReference type="STRING" id="375.BKD09_RS22990"/>
<feature type="domain" description="Alpha/beta hydrolase" evidence="1">
    <location>
        <begin position="201"/>
        <end position="638"/>
    </location>
</feature>
<evidence type="ECO:0000313" key="2">
    <source>
        <dbReference type="EMBL" id="KGT74690.1"/>
    </source>
</evidence>
<gene>
    <name evidence="2" type="ORF">MA20_35525</name>
</gene>
<reference evidence="2 3" key="1">
    <citation type="submission" date="2014-09" db="EMBL/GenBank/DDBJ databases">
        <title>Draft genome of Bradyrhizobium japonicum Is-34.</title>
        <authorList>
            <person name="Tsurumaru H."/>
            <person name="Yamakawa T."/>
            <person name="Hashimoto S."/>
            <person name="Okizaki K."/>
            <person name="Kanesaki Y."/>
            <person name="Yoshikawa H."/>
            <person name="Yajima S."/>
        </authorList>
    </citation>
    <scope>NUCLEOTIDE SEQUENCE [LARGE SCALE GENOMIC DNA]</scope>
    <source>
        <strain evidence="2 3">Is-34</strain>
    </source>
</reference>